<evidence type="ECO:0000259" key="1">
    <source>
        <dbReference type="Pfam" id="PF13173"/>
    </source>
</evidence>
<dbReference type="InterPro" id="IPR041682">
    <property type="entry name" value="AAA_14"/>
</dbReference>
<dbReference type="InterPro" id="IPR027417">
    <property type="entry name" value="P-loop_NTPase"/>
</dbReference>
<protein>
    <submittedName>
        <fullName evidence="3">ATP-binding protein</fullName>
    </submittedName>
</protein>
<feature type="domain" description="DUF4143" evidence="2">
    <location>
        <begin position="255"/>
        <end position="410"/>
    </location>
</feature>
<evidence type="ECO:0000313" key="3">
    <source>
        <dbReference type="EMBL" id="MBT0664124.1"/>
    </source>
</evidence>
<dbReference type="Pfam" id="PF13635">
    <property type="entry name" value="DUF4143"/>
    <property type="match status" value="1"/>
</dbReference>
<dbReference type="SUPFAM" id="SSF52980">
    <property type="entry name" value="Restriction endonuclease-like"/>
    <property type="match status" value="1"/>
</dbReference>
<evidence type="ECO:0000313" key="4">
    <source>
        <dbReference type="Proteomes" id="UP000811899"/>
    </source>
</evidence>
<dbReference type="SUPFAM" id="SSF52540">
    <property type="entry name" value="P-loop containing nucleoside triphosphate hydrolases"/>
    <property type="match status" value="1"/>
</dbReference>
<sequence length="482" mass="54850">MIASTAELIAVLRRYNPWWSGGRFADLPPWRRAAFKEISDWMQAPPAGRALLLSGARQIGKTTLFLQSIDQLIQQGVPPTNILYATFDHPLLKLIGLDGLLQLWREFEPGRDGIEYLFLDEIQATKDWQVWLKHQVDFEKRRRIAVTGSATPLETEHLESGVGRWHTVRLATLSFYEYLQIRQDPIPELPAVSSLIELFDRPANWFARIGEEARPLTGLFHEYLLRGGFPQSSLVSSISMAQKLLREDIVDKVLKRDMTALFGVRRVLELEQTFLYLCLHDGGLLDIQALCGNLEVKKATANNFIDLLEATHLIYRLRPFGYGKEILRGRVKVYLADAAIAPGVMLKGKELLEDTVQLGQAVETAFFKHVFSRYYQRSMAFSYWRGKKDQEVDIIADTGKRLVPFEVKYRGKNVEITELKGLIQFCQERKVNRGYVITKDAADFGVLQLPGGEQARALKIPAPLACYWLGRSELDDLQGLEA</sequence>
<gene>
    <name evidence="3" type="ORF">KI809_07395</name>
</gene>
<dbReference type="Proteomes" id="UP000811899">
    <property type="component" value="Unassembled WGS sequence"/>
</dbReference>
<accession>A0AAW4L0C1</accession>
<dbReference type="InterPro" id="IPR025420">
    <property type="entry name" value="DUF4143"/>
</dbReference>
<organism evidence="3 4">
    <name type="scientific">Geoanaerobacter pelophilus</name>
    <dbReference type="NCBI Taxonomy" id="60036"/>
    <lineage>
        <taxon>Bacteria</taxon>
        <taxon>Pseudomonadati</taxon>
        <taxon>Thermodesulfobacteriota</taxon>
        <taxon>Desulfuromonadia</taxon>
        <taxon>Geobacterales</taxon>
        <taxon>Geobacteraceae</taxon>
        <taxon>Geoanaerobacter</taxon>
    </lineage>
</organism>
<dbReference type="RefSeq" id="WP_214170889.1">
    <property type="nucleotide sequence ID" value="NZ_JAHCVJ010000002.1"/>
</dbReference>
<dbReference type="EMBL" id="JAHCVJ010000002">
    <property type="protein sequence ID" value="MBT0664124.1"/>
    <property type="molecule type" value="Genomic_DNA"/>
</dbReference>
<dbReference type="PANTHER" id="PTHR43566:SF1">
    <property type="entry name" value="AAA+ ATPASE DOMAIN-CONTAINING PROTEIN"/>
    <property type="match status" value="1"/>
</dbReference>
<dbReference type="GO" id="GO:0005524">
    <property type="term" value="F:ATP binding"/>
    <property type="evidence" value="ECO:0007669"/>
    <property type="project" value="UniProtKB-KW"/>
</dbReference>
<dbReference type="Pfam" id="PF13173">
    <property type="entry name" value="AAA_14"/>
    <property type="match status" value="1"/>
</dbReference>
<feature type="domain" description="AAA" evidence="1">
    <location>
        <begin position="49"/>
        <end position="179"/>
    </location>
</feature>
<keyword evidence="3" id="KW-0547">Nucleotide-binding</keyword>
<keyword evidence="3" id="KW-0067">ATP-binding</keyword>
<comment type="caution">
    <text evidence="3">The sequence shown here is derived from an EMBL/GenBank/DDBJ whole genome shotgun (WGS) entry which is preliminary data.</text>
</comment>
<proteinExistence type="predicted"/>
<dbReference type="PANTHER" id="PTHR43566">
    <property type="entry name" value="CONSERVED PROTEIN"/>
    <property type="match status" value="1"/>
</dbReference>
<keyword evidence="4" id="KW-1185">Reference proteome</keyword>
<name>A0AAW4L0C1_9BACT</name>
<evidence type="ECO:0000259" key="2">
    <source>
        <dbReference type="Pfam" id="PF13635"/>
    </source>
</evidence>
<dbReference type="InterPro" id="IPR011335">
    <property type="entry name" value="Restrct_endonuc-II-like"/>
</dbReference>
<dbReference type="AlphaFoldDB" id="A0AAW4L0C1"/>
<reference evidence="3 4" key="1">
    <citation type="submission" date="2021-05" db="EMBL/GenBank/DDBJ databases">
        <title>The draft genome of Geobacter pelophilus DSM 12255.</title>
        <authorList>
            <person name="Xu Z."/>
            <person name="Masuda Y."/>
            <person name="Itoh H."/>
            <person name="Senoo K."/>
        </authorList>
    </citation>
    <scope>NUCLEOTIDE SEQUENCE [LARGE SCALE GENOMIC DNA]</scope>
    <source>
        <strain evidence="3 4">DSM 12255</strain>
    </source>
</reference>